<dbReference type="GO" id="GO:0006355">
    <property type="term" value="P:regulation of DNA-templated transcription"/>
    <property type="evidence" value="ECO:0007669"/>
    <property type="project" value="InterPro"/>
</dbReference>
<name>A0A1H0W0K9_9BACI</name>
<dbReference type="PROSITE" id="PS51500">
    <property type="entry name" value="SIN"/>
    <property type="match status" value="1"/>
</dbReference>
<dbReference type="InterPro" id="IPR036281">
    <property type="entry name" value="SinR/SinI_dimer_dom_sf"/>
</dbReference>
<accession>A0A1H0W0K9</accession>
<sequence length="51" mass="6001">MEKSSLLQSIDSNQTLDKEWAKLILEAKNNGLSIKEIRDFFNDKRFTLENQ</sequence>
<dbReference type="SUPFAM" id="SSF47406">
    <property type="entry name" value="SinR repressor dimerisation domain-like"/>
    <property type="match status" value="1"/>
</dbReference>
<protein>
    <submittedName>
        <fullName evidence="2">Anti-repressor SinI</fullName>
    </submittedName>
</protein>
<dbReference type="Pfam" id="PF08671">
    <property type="entry name" value="SinI"/>
    <property type="match status" value="1"/>
</dbReference>
<dbReference type="Proteomes" id="UP000199159">
    <property type="component" value="Unassembled WGS sequence"/>
</dbReference>
<evidence type="ECO:0000313" key="3">
    <source>
        <dbReference type="Proteomes" id="UP000199159"/>
    </source>
</evidence>
<dbReference type="EMBL" id="FNJU01000008">
    <property type="protein sequence ID" value="SDP84269.1"/>
    <property type="molecule type" value="Genomic_DNA"/>
</dbReference>
<organism evidence="2 3">
    <name type="scientific">Litchfieldia salsa</name>
    <dbReference type="NCBI Taxonomy" id="930152"/>
    <lineage>
        <taxon>Bacteria</taxon>
        <taxon>Bacillati</taxon>
        <taxon>Bacillota</taxon>
        <taxon>Bacilli</taxon>
        <taxon>Bacillales</taxon>
        <taxon>Bacillaceae</taxon>
        <taxon>Litchfieldia</taxon>
    </lineage>
</organism>
<dbReference type="GO" id="GO:0046983">
    <property type="term" value="F:protein dimerization activity"/>
    <property type="evidence" value="ECO:0007669"/>
    <property type="project" value="InterPro"/>
</dbReference>
<evidence type="ECO:0000313" key="2">
    <source>
        <dbReference type="EMBL" id="SDP84269.1"/>
    </source>
</evidence>
<dbReference type="InterPro" id="IPR010981">
    <property type="entry name" value="SinR/SinI_dimer_dom"/>
</dbReference>
<gene>
    <name evidence="2" type="ORF">SAMN05216565_108159</name>
</gene>
<proteinExistence type="predicted"/>
<keyword evidence="3" id="KW-1185">Reference proteome</keyword>
<dbReference type="RefSeq" id="WP_090856439.1">
    <property type="nucleotide sequence ID" value="NZ_FNJU01000008.1"/>
</dbReference>
<feature type="domain" description="Sin" evidence="1">
    <location>
        <begin position="7"/>
        <end position="45"/>
    </location>
</feature>
<evidence type="ECO:0000259" key="1">
    <source>
        <dbReference type="PROSITE" id="PS51500"/>
    </source>
</evidence>
<reference evidence="3" key="1">
    <citation type="submission" date="2016-10" db="EMBL/GenBank/DDBJ databases">
        <authorList>
            <person name="Varghese N."/>
            <person name="Submissions S."/>
        </authorList>
    </citation>
    <scope>NUCLEOTIDE SEQUENCE [LARGE SCALE GENOMIC DNA]</scope>
    <source>
        <strain evidence="3">IBRC-M10078</strain>
    </source>
</reference>
<dbReference type="AlphaFoldDB" id="A0A1H0W0K9"/>
<dbReference type="OrthoDB" id="2721940at2"/>